<sequence>MMSTTTASSAPAPSVLDAASMSEDNSPTLPDTNTNKTFKELCDSYVERYMAHRHKVEHERALQARDSVNVETIRVTKAQVSVAAAASPSLTAPPELARAYARMKEEATTHCHRYSAPVELLTRSTEELEAENAYLRALVLRLEKHYEPLTSIEAQAADAMPSLRSPHTAPLGENAVATQHRRSPSAACPEPLAKETDNPYHWRMLRSVSEASPPPATSHQVSELQEQIDLLREAVQELSQRASITRGHSASPTPADAAASSLRLRAISPFPRCATPTCTTDVRTLQRIIMDQQQTIRTLEQEMEDVHKAKDQMEQAMTQLREATAAIATRGDGATEDEDVALLGATTHWRSACLTEDRTSSCIPIAESTSGDYAEQDAAAPVCNATAAAAAGECTASQEMLKIDGEAAVEQLPEKRRAATFGGMRPPLWFDCNTSLADPVRLPGAVAAEYVDEDEPSSGMRTPLPRRTVVLHHRLSSAIGDNSSVSGGAGVDESPFTRYTEMSCGTASNRRTSAAGSFAAL</sequence>
<keyword evidence="1" id="KW-0175">Coiled coil</keyword>
<dbReference type="EMBL" id="JAFHLR010000028">
    <property type="protein sequence ID" value="KAG5474625.1"/>
    <property type="molecule type" value="Genomic_DNA"/>
</dbReference>
<organism evidence="3 4">
    <name type="scientific">Leishmania orientalis</name>
    <dbReference type="NCBI Taxonomy" id="2249476"/>
    <lineage>
        <taxon>Eukaryota</taxon>
        <taxon>Discoba</taxon>
        <taxon>Euglenozoa</taxon>
        <taxon>Kinetoplastea</taxon>
        <taxon>Metakinetoplastina</taxon>
        <taxon>Trypanosomatida</taxon>
        <taxon>Trypanosomatidae</taxon>
        <taxon>Leishmaniinae</taxon>
        <taxon>Leishmania</taxon>
    </lineage>
</organism>
<dbReference type="KEGG" id="loi:92359728"/>
<evidence type="ECO:0000256" key="1">
    <source>
        <dbReference type="SAM" id="Coils"/>
    </source>
</evidence>
<keyword evidence="4" id="KW-1185">Reference proteome</keyword>
<reference evidence="4" key="2">
    <citation type="journal article" date="2021" name="Sci. Data">
        <title>Chromosome-scale genome sequencing, assembly and annotation of six genomes from subfamily Leishmaniinae.</title>
        <authorList>
            <person name="Almutairi H."/>
            <person name="Urbaniak M.D."/>
            <person name="Bates M.D."/>
            <person name="Jariyapan N."/>
            <person name="Kwakye-Nuako G."/>
            <person name="Thomaz Soccol V."/>
            <person name="Al-Salem W.S."/>
            <person name="Dillon R.J."/>
            <person name="Bates P.A."/>
            <person name="Gatherer D."/>
        </authorList>
    </citation>
    <scope>NUCLEOTIDE SEQUENCE [LARGE SCALE GENOMIC DNA]</scope>
</reference>
<proteinExistence type="predicted"/>
<feature type="region of interest" description="Disordered" evidence="2">
    <location>
        <begin position="1"/>
        <end position="36"/>
    </location>
</feature>
<reference evidence="4" key="1">
    <citation type="journal article" date="2021" name="Microbiol. Resour. Announc.">
        <title>LGAAP: Leishmaniinae Genome Assembly and Annotation Pipeline.</title>
        <authorList>
            <person name="Almutairi H."/>
            <person name="Urbaniak M.D."/>
            <person name="Bates M.D."/>
            <person name="Jariyapan N."/>
            <person name="Kwakye-Nuako G."/>
            <person name="Thomaz-Soccol V."/>
            <person name="Al-Salem W.S."/>
            <person name="Dillon R.J."/>
            <person name="Bates P.A."/>
            <person name="Gatherer D."/>
        </authorList>
    </citation>
    <scope>NUCLEOTIDE SEQUENCE [LARGE SCALE GENOMIC DNA]</scope>
</reference>
<dbReference type="Proteomes" id="UP000674143">
    <property type="component" value="Unassembled WGS sequence"/>
</dbReference>
<dbReference type="RefSeq" id="XP_067061731.1">
    <property type="nucleotide sequence ID" value="XM_067205794.1"/>
</dbReference>
<feature type="coiled-coil region" evidence="1">
    <location>
        <begin position="282"/>
        <end position="326"/>
    </location>
</feature>
<feature type="compositionally biased region" description="Polar residues" evidence="2">
    <location>
        <begin position="22"/>
        <end position="36"/>
    </location>
</feature>
<evidence type="ECO:0000256" key="2">
    <source>
        <dbReference type="SAM" id="MobiDB-lite"/>
    </source>
</evidence>
<evidence type="ECO:0000313" key="4">
    <source>
        <dbReference type="Proteomes" id="UP000674143"/>
    </source>
</evidence>
<dbReference type="GeneID" id="92359728"/>
<evidence type="ECO:0000313" key="3">
    <source>
        <dbReference type="EMBL" id="KAG5474625.1"/>
    </source>
</evidence>
<gene>
    <name evidence="3" type="ORF">LSCM4_03798</name>
</gene>
<name>A0A836HD12_9TRYP</name>
<accession>A0A836HD12</accession>
<dbReference type="SMR" id="A0A836HD12"/>
<dbReference type="AlphaFoldDB" id="A0A836HD12"/>
<protein>
    <submittedName>
        <fullName evidence="3">Uncharacterized protein</fullName>
    </submittedName>
</protein>
<feature type="compositionally biased region" description="Low complexity" evidence="2">
    <location>
        <begin position="1"/>
        <end position="14"/>
    </location>
</feature>
<comment type="caution">
    <text evidence="3">The sequence shown here is derived from an EMBL/GenBank/DDBJ whole genome shotgun (WGS) entry which is preliminary data.</text>
</comment>